<organism evidence="2 3">
    <name type="scientific">Fuerstiella marisgermanici</name>
    <dbReference type="NCBI Taxonomy" id="1891926"/>
    <lineage>
        <taxon>Bacteria</taxon>
        <taxon>Pseudomonadati</taxon>
        <taxon>Planctomycetota</taxon>
        <taxon>Planctomycetia</taxon>
        <taxon>Planctomycetales</taxon>
        <taxon>Planctomycetaceae</taxon>
        <taxon>Fuerstiella</taxon>
    </lineage>
</organism>
<dbReference type="SUPFAM" id="SSF52540">
    <property type="entry name" value="P-loop containing nucleoside triphosphate hydrolases"/>
    <property type="match status" value="1"/>
</dbReference>
<dbReference type="EMBL" id="CP017641">
    <property type="protein sequence ID" value="APZ95929.1"/>
    <property type="molecule type" value="Genomic_DNA"/>
</dbReference>
<dbReference type="Proteomes" id="UP000187735">
    <property type="component" value="Chromosome"/>
</dbReference>
<dbReference type="InterPro" id="IPR027417">
    <property type="entry name" value="P-loop_NTPase"/>
</dbReference>
<accession>A0A1P8WPD8</accession>
<dbReference type="PANTHER" id="PTHR10605">
    <property type="entry name" value="HEPARAN SULFATE SULFOTRANSFERASE"/>
    <property type="match status" value="1"/>
</dbReference>
<proteinExistence type="predicted"/>
<dbReference type="GO" id="GO:0008146">
    <property type="term" value="F:sulfotransferase activity"/>
    <property type="evidence" value="ECO:0007669"/>
    <property type="project" value="InterPro"/>
</dbReference>
<keyword evidence="1" id="KW-0808">Transferase</keyword>
<dbReference type="OrthoDB" id="9797480at2"/>
<gene>
    <name evidence="2" type="ORF">Fuma_05592</name>
</gene>
<evidence type="ECO:0000313" key="3">
    <source>
        <dbReference type="Proteomes" id="UP000187735"/>
    </source>
</evidence>
<evidence type="ECO:0000313" key="2">
    <source>
        <dbReference type="EMBL" id="APZ95929.1"/>
    </source>
</evidence>
<dbReference type="InterPro" id="IPR037359">
    <property type="entry name" value="NST/OST"/>
</dbReference>
<dbReference type="RefSeq" id="WP_077027026.1">
    <property type="nucleotide sequence ID" value="NZ_CP017641.1"/>
</dbReference>
<sequence length="306" mass="35134">MTTNFFIIGGPKCGTTAWVEYLGSHPDIAFPSSKEPHFFATDINGTKIADSPEKYESLFHHVTTESTIGDGSVMHLYSNDAIGNIFKYNPDARILILLREQLAYLRSYHNQALYTGYEDVTSIEEAWSLTPERLKGNNIPPLCTDVKMLNYPALAEFVPQVKRVLDTFPPEQICVRWLDEWAKRPRRFYTELMEFLQIKDDGRMDFPKIHGAHAHRSQLLGKITGKPPAIVAVAAKIIRRILGVRRLNLGSKLRKLNTKDVNIPETSDQFSAMIRQRYREDRAQITQLLRAYKVPWIHRSTVQTDF</sequence>
<dbReference type="KEGG" id="fmr:Fuma_05592"/>
<reference evidence="2 3" key="1">
    <citation type="journal article" date="2016" name="Front. Microbiol.">
        <title>Fuerstia marisgermanicae gen. nov., sp. nov., an Unusual Member of the Phylum Planctomycetes from the German Wadden Sea.</title>
        <authorList>
            <person name="Kohn T."/>
            <person name="Heuer A."/>
            <person name="Jogler M."/>
            <person name="Vollmers J."/>
            <person name="Boedeker C."/>
            <person name="Bunk B."/>
            <person name="Rast P."/>
            <person name="Borchert D."/>
            <person name="Glockner I."/>
            <person name="Freese H.M."/>
            <person name="Klenk H.P."/>
            <person name="Overmann J."/>
            <person name="Kaster A.K."/>
            <person name="Rohde M."/>
            <person name="Wiegand S."/>
            <person name="Jogler C."/>
        </authorList>
    </citation>
    <scope>NUCLEOTIDE SEQUENCE [LARGE SCALE GENOMIC DNA]</scope>
    <source>
        <strain evidence="2 3">NH11</strain>
    </source>
</reference>
<dbReference type="PANTHER" id="PTHR10605:SF56">
    <property type="entry name" value="BIFUNCTIONAL HEPARAN SULFATE N-DEACETYLASE_N-SULFOTRANSFERASE"/>
    <property type="match status" value="1"/>
</dbReference>
<dbReference type="STRING" id="1891926.Fuma_05592"/>
<name>A0A1P8WPD8_9PLAN</name>
<keyword evidence="3" id="KW-1185">Reference proteome</keyword>
<evidence type="ECO:0000256" key="1">
    <source>
        <dbReference type="ARBA" id="ARBA00022679"/>
    </source>
</evidence>
<protein>
    <submittedName>
        <fullName evidence="2">Uncharacterized protein</fullName>
    </submittedName>
</protein>
<dbReference type="Gene3D" id="3.40.50.300">
    <property type="entry name" value="P-loop containing nucleotide triphosphate hydrolases"/>
    <property type="match status" value="1"/>
</dbReference>
<dbReference type="AlphaFoldDB" id="A0A1P8WPD8"/>